<dbReference type="AlphaFoldDB" id="A0A0V0QQN9"/>
<gene>
    <name evidence="2" type="ORF">PPERSA_04339</name>
</gene>
<dbReference type="InParanoid" id="A0A0V0QQN9"/>
<name>A0A0V0QQN9_PSEPJ</name>
<keyword evidence="1" id="KW-0812">Transmembrane</keyword>
<comment type="caution">
    <text evidence="2">The sequence shown here is derived from an EMBL/GenBank/DDBJ whole genome shotgun (WGS) entry which is preliminary data.</text>
</comment>
<feature type="transmembrane region" description="Helical" evidence="1">
    <location>
        <begin position="286"/>
        <end position="308"/>
    </location>
</feature>
<accession>A0A0V0QQN9</accession>
<sequence length="369" mass="44126">MEQSFLKLDNWLQENQKCFEENSSIQIGDAEVIEGQQNIQQKYLQYLKNTRELQYKQQMVNHYITENEKEEEKQPETGSQNEEKIVILLKDNQYKRYVDQNNIIIPSLELFNLKNDKILQKWKIYTASIKGQNSKLKQISPEIDEFFIDEKNQTELLLEPIQNFVNSDRSQNLKVQQIEKNKILVNNFLQSYQNQDQLQILSFISNQIINFRNSNHSIIKSKDEINDDKIVELRFYQDLDLVQQMLQLKKQPQIIKLEDFNKKESEFNKQMRQKNLKKLTPLKLKLLHFFYISVKAGFSGAMIGKFFLKFGLKKQLFMALIFILLHYFYIKPMDDQEIDLDNKITKIQNEQQTKGINTDHNKNFNQYLK</sequence>
<keyword evidence="3" id="KW-1185">Reference proteome</keyword>
<evidence type="ECO:0000256" key="1">
    <source>
        <dbReference type="SAM" id="Phobius"/>
    </source>
</evidence>
<evidence type="ECO:0000313" key="2">
    <source>
        <dbReference type="EMBL" id="KRX04524.1"/>
    </source>
</evidence>
<dbReference type="Proteomes" id="UP000054937">
    <property type="component" value="Unassembled WGS sequence"/>
</dbReference>
<evidence type="ECO:0008006" key="4">
    <source>
        <dbReference type="Google" id="ProtNLM"/>
    </source>
</evidence>
<reference evidence="2 3" key="1">
    <citation type="journal article" date="2015" name="Sci. Rep.">
        <title>Genome of the facultative scuticociliatosis pathogen Pseudocohnilembus persalinus provides insight into its virulence through horizontal gene transfer.</title>
        <authorList>
            <person name="Xiong J."/>
            <person name="Wang G."/>
            <person name="Cheng J."/>
            <person name="Tian M."/>
            <person name="Pan X."/>
            <person name="Warren A."/>
            <person name="Jiang C."/>
            <person name="Yuan D."/>
            <person name="Miao W."/>
        </authorList>
    </citation>
    <scope>NUCLEOTIDE SEQUENCE [LARGE SCALE GENOMIC DNA]</scope>
    <source>
        <strain evidence="2">36N120E</strain>
    </source>
</reference>
<feature type="transmembrane region" description="Helical" evidence="1">
    <location>
        <begin position="314"/>
        <end position="330"/>
    </location>
</feature>
<keyword evidence="1" id="KW-0472">Membrane</keyword>
<keyword evidence="1" id="KW-1133">Transmembrane helix</keyword>
<organism evidence="2 3">
    <name type="scientific">Pseudocohnilembus persalinus</name>
    <name type="common">Ciliate</name>
    <dbReference type="NCBI Taxonomy" id="266149"/>
    <lineage>
        <taxon>Eukaryota</taxon>
        <taxon>Sar</taxon>
        <taxon>Alveolata</taxon>
        <taxon>Ciliophora</taxon>
        <taxon>Intramacronucleata</taxon>
        <taxon>Oligohymenophorea</taxon>
        <taxon>Scuticociliatia</taxon>
        <taxon>Philasterida</taxon>
        <taxon>Pseudocohnilembidae</taxon>
        <taxon>Pseudocohnilembus</taxon>
    </lineage>
</organism>
<proteinExistence type="predicted"/>
<evidence type="ECO:0000313" key="3">
    <source>
        <dbReference type="Proteomes" id="UP000054937"/>
    </source>
</evidence>
<protein>
    <recommendedName>
        <fullName evidence="4">Transmembrane protein</fullName>
    </recommendedName>
</protein>
<dbReference type="EMBL" id="LDAU01000114">
    <property type="protein sequence ID" value="KRX04524.1"/>
    <property type="molecule type" value="Genomic_DNA"/>
</dbReference>